<reference evidence="3" key="1">
    <citation type="submission" date="2020-01" db="EMBL/GenBank/DDBJ databases">
        <title>Genome Sequencing of Three Apophysomyces-Like Fungal Strains Confirms a Novel Fungal Genus in the Mucoromycota with divergent Burkholderia-like Endosymbiotic Bacteria.</title>
        <authorList>
            <person name="Stajich J.E."/>
            <person name="Macias A.M."/>
            <person name="Carter-House D."/>
            <person name="Lovett B."/>
            <person name="Kasson L.R."/>
            <person name="Berry K."/>
            <person name="Grigoriev I."/>
            <person name="Chang Y."/>
            <person name="Spatafora J."/>
            <person name="Kasson M.T."/>
        </authorList>
    </citation>
    <scope>NUCLEOTIDE SEQUENCE</scope>
    <source>
        <strain evidence="3">NRRL A-21654</strain>
    </source>
</reference>
<dbReference type="SUPFAM" id="SSF51556">
    <property type="entry name" value="Metallo-dependent hydrolases"/>
    <property type="match status" value="1"/>
</dbReference>
<keyword evidence="1" id="KW-1133">Transmembrane helix</keyword>
<protein>
    <recommendedName>
        <fullName evidence="2">Amidohydrolase-related domain-containing protein</fullName>
    </recommendedName>
</protein>
<dbReference type="GO" id="GO:0005737">
    <property type="term" value="C:cytoplasm"/>
    <property type="evidence" value="ECO:0007669"/>
    <property type="project" value="TreeGrafter"/>
</dbReference>
<dbReference type="PANTHER" id="PTHR43668:SF5">
    <property type="entry name" value="AMIDOHYDROLASE 3 DOMAIN-CONTAINING PROTEIN"/>
    <property type="match status" value="1"/>
</dbReference>
<dbReference type="InterPro" id="IPR006680">
    <property type="entry name" value="Amidohydro-rel"/>
</dbReference>
<dbReference type="InterPro" id="IPR050138">
    <property type="entry name" value="DHOase/Allantoinase_Hydrolase"/>
</dbReference>
<dbReference type="InterPro" id="IPR011059">
    <property type="entry name" value="Metal-dep_hydrolase_composite"/>
</dbReference>
<dbReference type="Proteomes" id="UP000605846">
    <property type="component" value="Unassembled WGS sequence"/>
</dbReference>
<proteinExistence type="predicted"/>
<evidence type="ECO:0000313" key="4">
    <source>
        <dbReference type="Proteomes" id="UP000605846"/>
    </source>
</evidence>
<dbReference type="AlphaFoldDB" id="A0A8H7BGW2"/>
<keyword evidence="1" id="KW-0472">Membrane</keyword>
<dbReference type="InterPro" id="IPR032466">
    <property type="entry name" value="Metal_Hydrolase"/>
</dbReference>
<comment type="caution">
    <text evidence="3">The sequence shown here is derived from an EMBL/GenBank/DDBJ whole genome shotgun (WGS) entry which is preliminary data.</text>
</comment>
<dbReference type="Pfam" id="PF01979">
    <property type="entry name" value="Amidohydro_1"/>
    <property type="match status" value="1"/>
</dbReference>
<organism evidence="3 4">
    <name type="scientific">Apophysomyces ossiformis</name>
    <dbReference type="NCBI Taxonomy" id="679940"/>
    <lineage>
        <taxon>Eukaryota</taxon>
        <taxon>Fungi</taxon>
        <taxon>Fungi incertae sedis</taxon>
        <taxon>Mucoromycota</taxon>
        <taxon>Mucoromycotina</taxon>
        <taxon>Mucoromycetes</taxon>
        <taxon>Mucorales</taxon>
        <taxon>Mucorineae</taxon>
        <taxon>Mucoraceae</taxon>
        <taxon>Apophysomyces</taxon>
    </lineage>
</organism>
<dbReference type="GO" id="GO:0006145">
    <property type="term" value="P:purine nucleobase catabolic process"/>
    <property type="evidence" value="ECO:0007669"/>
    <property type="project" value="TreeGrafter"/>
</dbReference>
<dbReference type="Gene3D" id="2.30.40.10">
    <property type="entry name" value="Urease, subunit C, domain 1"/>
    <property type="match status" value="1"/>
</dbReference>
<evidence type="ECO:0000259" key="2">
    <source>
        <dbReference type="Pfam" id="PF01979"/>
    </source>
</evidence>
<evidence type="ECO:0000313" key="3">
    <source>
        <dbReference type="EMBL" id="KAF7720797.1"/>
    </source>
</evidence>
<keyword evidence="4" id="KW-1185">Reference proteome</keyword>
<dbReference type="Gene3D" id="3.20.20.140">
    <property type="entry name" value="Metal-dependent hydrolases"/>
    <property type="match status" value="2"/>
</dbReference>
<evidence type="ECO:0000256" key="1">
    <source>
        <dbReference type="SAM" id="Phobius"/>
    </source>
</evidence>
<gene>
    <name evidence="3" type="ORF">EC973_006073</name>
</gene>
<dbReference type="PANTHER" id="PTHR43668">
    <property type="entry name" value="ALLANTOINASE"/>
    <property type="match status" value="1"/>
</dbReference>
<accession>A0A8H7BGW2</accession>
<feature type="domain" description="Amidohydrolase-related" evidence="2">
    <location>
        <begin position="166"/>
        <end position="503"/>
    </location>
</feature>
<dbReference type="SUPFAM" id="SSF51338">
    <property type="entry name" value="Composite domain of metallo-dependent hydrolases"/>
    <property type="match status" value="1"/>
</dbReference>
<dbReference type="EMBL" id="JABAYA010000364">
    <property type="protein sequence ID" value="KAF7720797.1"/>
    <property type="molecule type" value="Genomic_DNA"/>
</dbReference>
<sequence length="928" mass="100574">MSGSKQGYSAIPVGENIPSVAPSTSKASDVVGRVKRSPAFLGILTAAALAAGFCLALLLPASNHELRLHPYAKVVKPGISDITFQEGLHKCHNLQRERKFNNTKQRRNPRAHQVAPVLLKNAVVWDGQGEVFKDVDVLLEDGVVKDIRHQIQVAQNVKVIDVKGHVVSPGLVDMHSHLGVDSWPELAGTDDTNEMTTPLTPFVRSLDGFNPSDNAIRIVSSGGITTALVLPGSGNSMGGEAYAFKLRPVPTTSSEDMLVQAGIAKDEEPKRRYMKWACGENPKRVYGNQGRMPSTRLGEAYIVRQRLAEAQKLKKQQEDWCSAAEHLEKARLDTPFPEDISLESLVALLRGDVHLNIHCYETHDIEAMVRHSLEFDFRIAAFHHALDAYRVPDILKRARGNITVATFSDHWGYKKEAFQASVHAPRILVDAGIPVAFKSDHPVLNSQHLVFEAAKGRHHGLTKQEAFKAVTSVPAQALGLGHRIGSLKVGYDADVVIWDREPLDLGATPLQVFIDGIPLFDENPILPVVSEETSGSKQATIPKQNETEGAKTFILSNVGSILLDELHNDVQVVVEKGKIVCIAADCSNAAKAIIDDTVQEIDIQGGHITPGLVAVGSSLGLVEIPSESTTVDGTVKASTSHSPKDIVRAVDGIKLGTRHLEEAYKGGIVTAITAPVSQDVVVGISTAFKTDADSLLSNGSLLSPSVALHLQIGDAYKSSAFPTVSSQINFIRQILTENIDADNDYGRAARGEITTVVSVHNKDEIVSLIRLKQIDLPRVRFAILGGAESHLVASYLAEERIPVILRPVLCTPAQFDSIHCLTGAPLSNGTAAHILHSHGVKLGVGISDDGLARNLVWDATWLVPTDPTQQFSQSDAIRLISSNLLEIFGLDKKSLVGTDDFIVWSGNPLDMDTRRVLIHSQNGLHWIE</sequence>
<dbReference type="OrthoDB" id="10258955at2759"/>
<feature type="transmembrane region" description="Helical" evidence="1">
    <location>
        <begin position="39"/>
        <end position="59"/>
    </location>
</feature>
<dbReference type="GO" id="GO:0004038">
    <property type="term" value="F:allantoinase activity"/>
    <property type="evidence" value="ECO:0007669"/>
    <property type="project" value="TreeGrafter"/>
</dbReference>
<name>A0A8H7BGW2_9FUNG</name>
<keyword evidence="1" id="KW-0812">Transmembrane</keyword>